<name>A0A964T0N5_9HYPH</name>
<dbReference type="RefSeq" id="WP_161138558.1">
    <property type="nucleotide sequence ID" value="NZ_SPKJ01000001.1"/>
</dbReference>
<keyword evidence="2" id="KW-1185">Reference proteome</keyword>
<dbReference type="OrthoDB" id="9780929at2"/>
<proteinExistence type="predicted"/>
<dbReference type="AlphaFoldDB" id="A0A964T0N5"/>
<comment type="caution">
    <text evidence="1">The sequence shown here is derived from an EMBL/GenBank/DDBJ whole genome shotgun (WGS) entry which is preliminary data.</text>
</comment>
<reference evidence="1" key="1">
    <citation type="submission" date="2019-03" db="EMBL/GenBank/DDBJ databases">
        <title>Afifella sp. nov., isolated from activated sludge.</title>
        <authorList>
            <person name="Li Q."/>
            <person name="Liu Y."/>
        </authorList>
    </citation>
    <scope>NUCLEOTIDE SEQUENCE</scope>
    <source>
        <strain evidence="1">L72</strain>
    </source>
</reference>
<evidence type="ECO:0000313" key="2">
    <source>
        <dbReference type="Proteomes" id="UP000773614"/>
    </source>
</evidence>
<organism evidence="1 2">
    <name type="scientific">Propylenella binzhouense</name>
    <dbReference type="NCBI Taxonomy" id="2555902"/>
    <lineage>
        <taxon>Bacteria</taxon>
        <taxon>Pseudomonadati</taxon>
        <taxon>Pseudomonadota</taxon>
        <taxon>Alphaproteobacteria</taxon>
        <taxon>Hyphomicrobiales</taxon>
        <taxon>Propylenellaceae</taxon>
        <taxon>Propylenella</taxon>
    </lineage>
</organism>
<dbReference type="EMBL" id="SPKJ01000001">
    <property type="protein sequence ID" value="MYZ46213.1"/>
    <property type="molecule type" value="Genomic_DNA"/>
</dbReference>
<protein>
    <submittedName>
        <fullName evidence="1">Uncharacterized protein</fullName>
    </submittedName>
</protein>
<evidence type="ECO:0000313" key="1">
    <source>
        <dbReference type="EMBL" id="MYZ46213.1"/>
    </source>
</evidence>
<accession>A0A964T0N5</accession>
<gene>
    <name evidence="1" type="ORF">E4O86_00540</name>
</gene>
<dbReference type="Proteomes" id="UP000773614">
    <property type="component" value="Unassembled WGS sequence"/>
</dbReference>
<sequence>MGWSTCDLTRALAVIKLWESDKGDLDYDGFARRVAGGRDYDVGDLQTLLRNNEQPVLDAVIEHVTENRRWLGQRTALETRITQDAKRTLKEEVAT</sequence>